<proteinExistence type="predicted"/>
<dbReference type="Proteomes" id="UP001165960">
    <property type="component" value="Unassembled WGS sequence"/>
</dbReference>
<gene>
    <name evidence="1" type="ORF">DSO57_1012279</name>
</gene>
<name>A0ACC2TTG8_9FUNG</name>
<comment type="caution">
    <text evidence="1">The sequence shown here is derived from an EMBL/GenBank/DDBJ whole genome shotgun (WGS) entry which is preliminary data.</text>
</comment>
<dbReference type="EMBL" id="QTSX02002173">
    <property type="protein sequence ID" value="KAJ9077902.1"/>
    <property type="molecule type" value="Genomic_DNA"/>
</dbReference>
<protein>
    <submittedName>
        <fullName evidence="1">Uncharacterized protein</fullName>
    </submittedName>
</protein>
<reference evidence="1" key="1">
    <citation type="submission" date="2022-04" db="EMBL/GenBank/DDBJ databases">
        <title>Genome of the entomopathogenic fungus Entomophthora muscae.</title>
        <authorList>
            <person name="Elya C."/>
            <person name="Lovett B.R."/>
            <person name="Lee E."/>
            <person name="Macias A.M."/>
            <person name="Hajek A.E."/>
            <person name="De Bivort B.L."/>
            <person name="Kasson M.T."/>
            <person name="De Fine Licht H.H."/>
            <person name="Stajich J.E."/>
        </authorList>
    </citation>
    <scope>NUCLEOTIDE SEQUENCE</scope>
    <source>
        <strain evidence="1">Berkeley</strain>
    </source>
</reference>
<accession>A0ACC2TTG8</accession>
<sequence>MDQFGLPSEEVIPPAVCTIILQEQLQGLTVAQQDADLALFEKYKVIFAKGDFDLGCAHNTLHHIDTGKENPIHLCPI</sequence>
<evidence type="ECO:0000313" key="1">
    <source>
        <dbReference type="EMBL" id="KAJ9077902.1"/>
    </source>
</evidence>
<evidence type="ECO:0000313" key="2">
    <source>
        <dbReference type="Proteomes" id="UP001165960"/>
    </source>
</evidence>
<organism evidence="1 2">
    <name type="scientific">Entomophthora muscae</name>
    <dbReference type="NCBI Taxonomy" id="34485"/>
    <lineage>
        <taxon>Eukaryota</taxon>
        <taxon>Fungi</taxon>
        <taxon>Fungi incertae sedis</taxon>
        <taxon>Zoopagomycota</taxon>
        <taxon>Entomophthoromycotina</taxon>
        <taxon>Entomophthoromycetes</taxon>
        <taxon>Entomophthorales</taxon>
        <taxon>Entomophthoraceae</taxon>
        <taxon>Entomophthora</taxon>
    </lineage>
</organism>
<keyword evidence="2" id="KW-1185">Reference proteome</keyword>